<gene>
    <name evidence="6" type="ORF">K1X15_13440</name>
</gene>
<dbReference type="SUPFAM" id="SSF54826">
    <property type="entry name" value="Enolase N-terminal domain-like"/>
    <property type="match status" value="1"/>
</dbReference>
<keyword evidence="4" id="KW-0472">Membrane</keyword>
<keyword evidence="4" id="KW-0812">Transmembrane</keyword>
<keyword evidence="3" id="KW-0460">Magnesium</keyword>
<dbReference type="SFLD" id="SFLDS00001">
    <property type="entry name" value="Enolase"/>
    <property type="match status" value="1"/>
</dbReference>
<evidence type="ECO:0000313" key="6">
    <source>
        <dbReference type="EMBL" id="QYO75634.1"/>
    </source>
</evidence>
<evidence type="ECO:0000256" key="2">
    <source>
        <dbReference type="ARBA" id="ARBA00022723"/>
    </source>
</evidence>
<organism evidence="6 7">
    <name type="scientific">Devosia salina</name>
    <dbReference type="NCBI Taxonomy" id="2860336"/>
    <lineage>
        <taxon>Bacteria</taxon>
        <taxon>Pseudomonadati</taxon>
        <taxon>Pseudomonadota</taxon>
        <taxon>Alphaproteobacteria</taxon>
        <taxon>Hyphomicrobiales</taxon>
        <taxon>Devosiaceae</taxon>
        <taxon>Devosia</taxon>
    </lineage>
</organism>
<dbReference type="InterPro" id="IPR013341">
    <property type="entry name" value="Mandelate_racemase_N_dom"/>
</dbReference>
<protein>
    <submittedName>
        <fullName evidence="6">Mandelate racemase</fullName>
    </submittedName>
</protein>
<name>A0ABX8WC13_9HYPH</name>
<dbReference type="Pfam" id="PF13378">
    <property type="entry name" value="MR_MLE_C"/>
    <property type="match status" value="1"/>
</dbReference>
<evidence type="ECO:0000256" key="1">
    <source>
        <dbReference type="ARBA" id="ARBA00001946"/>
    </source>
</evidence>
<dbReference type="InterPro" id="IPR046945">
    <property type="entry name" value="RHMD-like"/>
</dbReference>
<dbReference type="PANTHER" id="PTHR13794:SF58">
    <property type="entry name" value="MITOCHONDRIAL ENOLASE SUPERFAMILY MEMBER 1"/>
    <property type="match status" value="1"/>
</dbReference>
<dbReference type="SMART" id="SM00922">
    <property type="entry name" value="MR_MLE"/>
    <property type="match status" value="1"/>
</dbReference>
<dbReference type="Gene3D" id="3.30.390.10">
    <property type="entry name" value="Enolase-like, N-terminal domain"/>
    <property type="match status" value="1"/>
</dbReference>
<comment type="cofactor">
    <cofactor evidence="1">
        <name>Mg(2+)</name>
        <dbReference type="ChEBI" id="CHEBI:18420"/>
    </cofactor>
</comment>
<dbReference type="EMBL" id="CP080590">
    <property type="protein sequence ID" value="QYO75634.1"/>
    <property type="molecule type" value="Genomic_DNA"/>
</dbReference>
<dbReference type="InterPro" id="IPR036849">
    <property type="entry name" value="Enolase-like_C_sf"/>
</dbReference>
<dbReference type="InterPro" id="IPR029065">
    <property type="entry name" value="Enolase_C-like"/>
</dbReference>
<proteinExistence type="predicted"/>
<dbReference type="SFLD" id="SFLDG00179">
    <property type="entry name" value="mandelate_racemase"/>
    <property type="match status" value="1"/>
</dbReference>
<dbReference type="SUPFAM" id="SSF51604">
    <property type="entry name" value="Enolase C-terminal domain-like"/>
    <property type="match status" value="1"/>
</dbReference>
<accession>A0ABX8WC13</accession>
<evidence type="ECO:0000256" key="3">
    <source>
        <dbReference type="ARBA" id="ARBA00022842"/>
    </source>
</evidence>
<dbReference type="Gene3D" id="3.20.20.120">
    <property type="entry name" value="Enolase-like C-terminal domain"/>
    <property type="match status" value="1"/>
</dbReference>
<dbReference type="InterPro" id="IPR029017">
    <property type="entry name" value="Enolase-like_N"/>
</dbReference>
<dbReference type="RefSeq" id="WP_220304132.1">
    <property type="nucleotide sequence ID" value="NZ_CP080590.1"/>
</dbReference>
<evidence type="ECO:0000259" key="5">
    <source>
        <dbReference type="SMART" id="SM00922"/>
    </source>
</evidence>
<dbReference type="Pfam" id="PF02746">
    <property type="entry name" value="MR_MLE_N"/>
    <property type="match status" value="1"/>
</dbReference>
<evidence type="ECO:0000256" key="4">
    <source>
        <dbReference type="SAM" id="Phobius"/>
    </source>
</evidence>
<reference evidence="6 7" key="1">
    <citation type="submission" date="2021-08" db="EMBL/GenBank/DDBJ databases">
        <title>Devosia salina sp. nov., isolated from the South China Sea sediment.</title>
        <authorList>
            <person name="Zhou Z."/>
        </authorList>
    </citation>
    <scope>NUCLEOTIDE SEQUENCE [LARGE SCALE GENOMIC DNA]</scope>
    <source>
        <strain evidence="6 7">SCS-3</strain>
    </source>
</reference>
<keyword evidence="4" id="KW-1133">Transmembrane helix</keyword>
<dbReference type="Proteomes" id="UP000825799">
    <property type="component" value="Chromosome"/>
</dbReference>
<keyword evidence="7" id="KW-1185">Reference proteome</keyword>
<dbReference type="InterPro" id="IPR013342">
    <property type="entry name" value="Mandelate_racemase_C"/>
</dbReference>
<sequence length="361" mass="38349">MSAPRLKALKVRVVLAPLRRPLVNASGSLPRVPLVLVDMETDAGITGIAYLFSPSPLVLRPLAALLEEIGSFLAGQPVEPVELERKLQKSFLLLGGTGLVTMALAAVDMAAWDIVGKLNDKPLAELWGGSLQPLRAYNSLGLGLMGSARAAVEAVELLEFGFTAIKLRLGYPTLAEDVAVTRAVRAAVGPEIEIVADFNQCLELPEAMRRCQALDGEGLAWIEEAIRADDYAGSAALARQIATPVQIGENFWSVGDVAKAVAAGASDLIMPDVMKIGGMTPWLRAAGLASGHGVPVSSHLFPEASQHLLAAASTRHYLEYVDWAGPVLQEPLRIENGHSVVDRRPGHGMAWNEDAIGALLL</sequence>
<feature type="domain" description="Mandelate racemase/muconate lactonizing enzyme C-terminal" evidence="5">
    <location>
        <begin position="148"/>
        <end position="244"/>
    </location>
</feature>
<feature type="transmembrane region" description="Helical" evidence="4">
    <location>
        <begin position="91"/>
        <end position="112"/>
    </location>
</feature>
<dbReference type="PANTHER" id="PTHR13794">
    <property type="entry name" value="ENOLASE SUPERFAMILY, MANDELATE RACEMASE"/>
    <property type="match status" value="1"/>
</dbReference>
<evidence type="ECO:0000313" key="7">
    <source>
        <dbReference type="Proteomes" id="UP000825799"/>
    </source>
</evidence>
<keyword evidence="2" id="KW-0479">Metal-binding</keyword>